<dbReference type="Pfam" id="PF01266">
    <property type="entry name" value="DAO"/>
    <property type="match status" value="1"/>
</dbReference>
<evidence type="ECO:0000313" key="4">
    <source>
        <dbReference type="Proteomes" id="UP000232164"/>
    </source>
</evidence>
<dbReference type="STRING" id="1041146.GCA_000427985_01291"/>
<dbReference type="AlphaFoldDB" id="A0A2N0DE93"/>
<accession>A0A2N0DE93</accession>
<dbReference type="Gene3D" id="3.50.50.60">
    <property type="entry name" value="FAD/NAD(P)-binding domain"/>
    <property type="match status" value="2"/>
</dbReference>
<dbReference type="Proteomes" id="UP000232164">
    <property type="component" value="Unassembled WGS sequence"/>
</dbReference>
<dbReference type="EMBL" id="PIQN01000005">
    <property type="protein sequence ID" value="PKA44414.1"/>
    <property type="molecule type" value="Genomic_DNA"/>
</dbReference>
<dbReference type="InterPro" id="IPR006076">
    <property type="entry name" value="FAD-dep_OxRdtase"/>
</dbReference>
<reference evidence="3 4" key="2">
    <citation type="submission" date="2017-12" db="EMBL/GenBank/DDBJ databases">
        <title>Genome sequence of Rhizobium sullae HCNT1 isolated from Sulla coronaria nodules and featuring peculiar denitrification phenotypes.</title>
        <authorList>
            <person name="De Diego-Diaz B."/>
            <person name="Treu L."/>
            <person name="Campanaro S."/>
            <person name="Da Silva Duarte V."/>
            <person name="Basaglia M."/>
            <person name="Favaro L."/>
            <person name="Casella S."/>
            <person name="Squartini A."/>
        </authorList>
    </citation>
    <scope>NUCLEOTIDE SEQUENCE [LARGE SCALE GENOMIC DNA]</scope>
    <source>
        <strain evidence="3 4">HCNT1</strain>
    </source>
</reference>
<proteinExistence type="predicted"/>
<dbReference type="GO" id="GO:0005737">
    <property type="term" value="C:cytoplasm"/>
    <property type="evidence" value="ECO:0007669"/>
    <property type="project" value="TreeGrafter"/>
</dbReference>
<dbReference type="InterPro" id="IPR036188">
    <property type="entry name" value="FAD/NAD-bd_sf"/>
</dbReference>
<keyword evidence="1" id="KW-0560">Oxidoreductase</keyword>
<dbReference type="PANTHER" id="PTHR13847:SF289">
    <property type="entry name" value="GLYCINE OXIDASE"/>
    <property type="match status" value="1"/>
</dbReference>
<protein>
    <submittedName>
        <fullName evidence="3">Amino acid dehydrogenase</fullName>
    </submittedName>
</protein>
<name>A0A2N0DE93_RHISU</name>
<dbReference type="RefSeq" id="WP_100770837.1">
    <property type="nucleotide sequence ID" value="NZ_PIQN01000005.1"/>
</dbReference>
<comment type="caution">
    <text evidence="3">The sequence shown here is derived from an EMBL/GenBank/DDBJ whole genome shotgun (WGS) entry which is preliminary data.</text>
</comment>
<organism evidence="3 4">
    <name type="scientific">Rhizobium sullae</name>
    <name type="common">Rhizobium hedysari</name>
    <dbReference type="NCBI Taxonomy" id="50338"/>
    <lineage>
        <taxon>Bacteria</taxon>
        <taxon>Pseudomonadati</taxon>
        <taxon>Pseudomonadota</taxon>
        <taxon>Alphaproteobacteria</taxon>
        <taxon>Hyphomicrobiales</taxon>
        <taxon>Rhizobiaceae</taxon>
        <taxon>Rhizobium/Agrobacterium group</taxon>
        <taxon>Rhizobium</taxon>
    </lineage>
</organism>
<dbReference type="GO" id="GO:0016491">
    <property type="term" value="F:oxidoreductase activity"/>
    <property type="evidence" value="ECO:0007669"/>
    <property type="project" value="UniProtKB-KW"/>
</dbReference>
<dbReference type="SUPFAM" id="SSF51905">
    <property type="entry name" value="FAD/NAD(P)-binding domain"/>
    <property type="match status" value="1"/>
</dbReference>
<gene>
    <name evidence="3" type="ORF">CWR43_08480</name>
</gene>
<sequence>MANERKQTVAVVGAGVIGASIAFELQRRGFQVTLIDKGEPGRGASYGNMASIALDFAAGSGPATWKKIPGWLMDPQGPVWVRPSYAPKMLPWLLRFIAAGRPSRLREIEDAGMNLTRQAPGDFRTMLSAIGAPELMTEEGCLAIYETEAEFAADRDHIEMMQRYGFDFEVLNGGAIRHYEAELSPSIAMAVLLPDNKSIRDPYQLVVKLADAAQAAGARFVPGTVRNIERRPAGDAVVLLEGGGSIEVDSVVLAAGVHTRDLAAKLGEPIPLETERGYHTQIMKPGISMRYSIIWPHRAFMVTPTAGGIRVGGNVELAGLDALPDFRRPRVLVRHAQRALPGLKIEETTEWMGHRPALPDTIPIISPSSKMPGVWYATGHGHLGLTLSATTARLIADMVMGVKPTVDIIPFRINRY</sequence>
<evidence type="ECO:0000313" key="3">
    <source>
        <dbReference type="EMBL" id="PKA44414.1"/>
    </source>
</evidence>
<evidence type="ECO:0000259" key="2">
    <source>
        <dbReference type="Pfam" id="PF01266"/>
    </source>
</evidence>
<reference evidence="3 4" key="1">
    <citation type="submission" date="2017-11" db="EMBL/GenBank/DDBJ databases">
        <authorList>
            <person name="Han C.G."/>
        </authorList>
    </citation>
    <scope>NUCLEOTIDE SEQUENCE [LARGE SCALE GENOMIC DNA]</scope>
    <source>
        <strain evidence="3 4">HCNT1</strain>
    </source>
</reference>
<dbReference type="PANTHER" id="PTHR13847">
    <property type="entry name" value="SARCOSINE DEHYDROGENASE-RELATED"/>
    <property type="match status" value="1"/>
</dbReference>
<evidence type="ECO:0000256" key="1">
    <source>
        <dbReference type="ARBA" id="ARBA00023002"/>
    </source>
</evidence>
<dbReference type="Gene3D" id="3.30.9.10">
    <property type="entry name" value="D-Amino Acid Oxidase, subunit A, domain 2"/>
    <property type="match status" value="1"/>
</dbReference>
<feature type="domain" description="FAD dependent oxidoreductase" evidence="2">
    <location>
        <begin position="9"/>
        <end position="398"/>
    </location>
</feature>
<dbReference type="SUPFAM" id="SSF54373">
    <property type="entry name" value="FAD-linked reductases, C-terminal domain"/>
    <property type="match status" value="1"/>
</dbReference>